<dbReference type="InterPro" id="IPR002656">
    <property type="entry name" value="Acyl_transf_3_dom"/>
</dbReference>
<comment type="caution">
    <text evidence="4">The sequence shown here is derived from an EMBL/GenBank/DDBJ whole genome shotgun (WGS) entry which is preliminary data.</text>
</comment>
<evidence type="ECO:0000256" key="1">
    <source>
        <dbReference type="SAM" id="MobiDB-lite"/>
    </source>
</evidence>
<feature type="transmembrane region" description="Helical" evidence="2">
    <location>
        <begin position="61"/>
        <end position="78"/>
    </location>
</feature>
<evidence type="ECO:0000313" key="4">
    <source>
        <dbReference type="EMBL" id="NYJ76899.1"/>
    </source>
</evidence>
<evidence type="ECO:0000256" key="2">
    <source>
        <dbReference type="SAM" id="Phobius"/>
    </source>
</evidence>
<feature type="transmembrane region" description="Helical" evidence="2">
    <location>
        <begin position="253"/>
        <end position="275"/>
    </location>
</feature>
<proteinExistence type="predicted"/>
<gene>
    <name evidence="4" type="ORF">HNR09_000310</name>
</gene>
<dbReference type="RefSeq" id="WP_179540452.1">
    <property type="nucleotide sequence ID" value="NZ_BAAALL010000010.1"/>
</dbReference>
<evidence type="ECO:0000259" key="3">
    <source>
        <dbReference type="Pfam" id="PF01757"/>
    </source>
</evidence>
<dbReference type="GO" id="GO:0016747">
    <property type="term" value="F:acyltransferase activity, transferring groups other than amino-acyl groups"/>
    <property type="evidence" value="ECO:0007669"/>
    <property type="project" value="InterPro"/>
</dbReference>
<feature type="transmembrane region" description="Helical" evidence="2">
    <location>
        <begin position="29"/>
        <end position="49"/>
    </location>
</feature>
<dbReference type="AlphaFoldDB" id="A0A7Z0GK50"/>
<keyword evidence="4" id="KW-0808">Transferase</keyword>
<sequence>MDLLRVISVAAVVIGHAYPAMPGEEYLQIWRMPLFFFLAGFFFSTSRTFSGEFAVRWRTLATPYISWFLILLVAVWAMEHTPWPFDEHVISGALAGGASTDMPFLAFWFISVMFFAALLLRILVSLPWWVGVIVALVGLTLAEIPESRMAYTVLGIGLVPACVTYMFAGYWFRRHFWRIPRPVPVGLACLVLGFGAVAMGAETMNMKWSGFGTYLLSPALAIIICCGMVLLFSTRIDAVLRRSAPVVTVISELVRTGTLVVFAHALVLYLALRWLDIEEPLTRTLLALLLCWGLGVLVNRTPASPYLTGLPARRSPRKPARATPAAPRP</sequence>
<feature type="transmembrane region" description="Helical" evidence="2">
    <location>
        <begin position="183"/>
        <end position="201"/>
    </location>
</feature>
<reference evidence="4 5" key="1">
    <citation type="submission" date="2020-07" db="EMBL/GenBank/DDBJ databases">
        <title>Sequencing the genomes of 1000 actinobacteria strains.</title>
        <authorList>
            <person name="Klenk H.-P."/>
        </authorList>
    </citation>
    <scope>NUCLEOTIDE SEQUENCE [LARGE SCALE GENOMIC DNA]</scope>
    <source>
        <strain evidence="4 5">DSM 15475</strain>
    </source>
</reference>
<keyword evidence="5" id="KW-1185">Reference proteome</keyword>
<feature type="transmembrane region" description="Helical" evidence="2">
    <location>
        <begin position="126"/>
        <end position="144"/>
    </location>
</feature>
<name>A0A7Z0GK50_9MICC</name>
<keyword evidence="2" id="KW-0812">Transmembrane</keyword>
<dbReference type="Pfam" id="PF01757">
    <property type="entry name" value="Acyl_transf_3"/>
    <property type="match status" value="1"/>
</dbReference>
<keyword evidence="2" id="KW-1133">Transmembrane helix</keyword>
<organism evidence="4 5">
    <name type="scientific">Nesterenkonia xinjiangensis</name>
    <dbReference type="NCBI Taxonomy" id="225327"/>
    <lineage>
        <taxon>Bacteria</taxon>
        <taxon>Bacillati</taxon>
        <taxon>Actinomycetota</taxon>
        <taxon>Actinomycetes</taxon>
        <taxon>Micrococcales</taxon>
        <taxon>Micrococcaceae</taxon>
        <taxon>Nesterenkonia</taxon>
    </lineage>
</organism>
<dbReference type="EMBL" id="JACCFY010000001">
    <property type="protein sequence ID" value="NYJ76899.1"/>
    <property type="molecule type" value="Genomic_DNA"/>
</dbReference>
<feature type="transmembrane region" description="Helical" evidence="2">
    <location>
        <begin position="281"/>
        <end position="298"/>
    </location>
</feature>
<accession>A0A7Z0GK50</accession>
<keyword evidence="2" id="KW-0472">Membrane</keyword>
<evidence type="ECO:0000313" key="5">
    <source>
        <dbReference type="Proteomes" id="UP000535437"/>
    </source>
</evidence>
<feature type="transmembrane region" description="Helical" evidence="2">
    <location>
        <begin position="150"/>
        <end position="171"/>
    </location>
</feature>
<dbReference type="Proteomes" id="UP000535437">
    <property type="component" value="Unassembled WGS sequence"/>
</dbReference>
<feature type="region of interest" description="Disordered" evidence="1">
    <location>
        <begin position="309"/>
        <end position="329"/>
    </location>
</feature>
<protein>
    <submittedName>
        <fullName evidence="4">Fucose 4-O-acetylase-like acetyltransferase</fullName>
    </submittedName>
</protein>
<feature type="domain" description="Acyltransferase 3" evidence="3">
    <location>
        <begin position="1"/>
        <end position="291"/>
    </location>
</feature>
<feature type="transmembrane region" description="Helical" evidence="2">
    <location>
        <begin position="213"/>
        <end position="232"/>
    </location>
</feature>